<evidence type="ECO:0000259" key="1">
    <source>
        <dbReference type="Pfam" id="PF07398"/>
    </source>
</evidence>
<dbReference type="InterPro" id="IPR024344">
    <property type="entry name" value="MDMPI_metal-binding"/>
</dbReference>
<dbReference type="GO" id="GO:0046872">
    <property type="term" value="F:metal ion binding"/>
    <property type="evidence" value="ECO:0007669"/>
    <property type="project" value="InterPro"/>
</dbReference>
<keyword evidence="4" id="KW-1185">Reference proteome</keyword>
<proteinExistence type="predicted"/>
<evidence type="ECO:0000313" key="4">
    <source>
        <dbReference type="Proteomes" id="UP000011666"/>
    </source>
</evidence>
<evidence type="ECO:0000259" key="2">
    <source>
        <dbReference type="Pfam" id="PF11716"/>
    </source>
</evidence>
<dbReference type="NCBIfam" id="TIGR03083">
    <property type="entry name" value="maleylpyruvate isomerase family mycothiol-dependent enzyme"/>
    <property type="match status" value="1"/>
</dbReference>
<dbReference type="OrthoDB" id="154293at2"/>
<dbReference type="EMBL" id="BANX01000025">
    <property type="protein sequence ID" value="GAC69448.1"/>
    <property type="molecule type" value="Genomic_DNA"/>
</dbReference>
<evidence type="ECO:0000313" key="3">
    <source>
        <dbReference type="EMBL" id="GAC69448.1"/>
    </source>
</evidence>
<dbReference type="InterPro" id="IPR036527">
    <property type="entry name" value="SCP2_sterol-bd_dom_sf"/>
</dbReference>
<dbReference type="SUPFAM" id="SSF109854">
    <property type="entry name" value="DinB/YfiT-like putative metalloenzymes"/>
    <property type="match status" value="1"/>
</dbReference>
<dbReference type="AlphaFoldDB" id="M0QLL9"/>
<evidence type="ECO:0008006" key="5">
    <source>
        <dbReference type="Google" id="ProtNLM"/>
    </source>
</evidence>
<gene>
    <name evidence="3" type="ORF">GS4_25_00180</name>
</gene>
<reference evidence="3 4" key="1">
    <citation type="submission" date="2013-01" db="EMBL/GenBank/DDBJ databases">
        <title>Whole genome shotgun sequence of Gordonia soli NBRC 108243.</title>
        <authorList>
            <person name="Isaki-Nakamura S."/>
            <person name="Hosoyama A."/>
            <person name="Tsuchikane K."/>
            <person name="Ando Y."/>
            <person name="Baba S."/>
            <person name="Ohji S."/>
            <person name="Hamada M."/>
            <person name="Tamura T."/>
            <person name="Yamazoe A."/>
            <person name="Yamazaki S."/>
            <person name="Fujita N."/>
        </authorList>
    </citation>
    <scope>NUCLEOTIDE SEQUENCE [LARGE SCALE GENOMIC DNA]</scope>
    <source>
        <strain evidence="3 4">NBRC 108243</strain>
    </source>
</reference>
<dbReference type="InterPro" id="IPR034660">
    <property type="entry name" value="DinB/YfiT-like"/>
</dbReference>
<protein>
    <recommendedName>
        <fullName evidence="5">Mycothiol-dependent maleylpyruvate isomerase metal-binding domain-containing protein</fullName>
    </recommendedName>
</protein>
<accession>M0QLL9</accession>
<organism evidence="3 4">
    <name type="scientific">Gordonia soli NBRC 108243</name>
    <dbReference type="NCBI Taxonomy" id="1223545"/>
    <lineage>
        <taxon>Bacteria</taxon>
        <taxon>Bacillati</taxon>
        <taxon>Actinomycetota</taxon>
        <taxon>Actinomycetes</taxon>
        <taxon>Mycobacteriales</taxon>
        <taxon>Gordoniaceae</taxon>
        <taxon>Gordonia</taxon>
    </lineage>
</organism>
<dbReference type="InterPro" id="IPR017517">
    <property type="entry name" value="Maleyloyr_isom"/>
</dbReference>
<feature type="domain" description="Mycothiol-dependent maleylpyruvate isomerase metal-binding" evidence="2">
    <location>
        <begin position="16"/>
        <end position="154"/>
    </location>
</feature>
<dbReference type="Proteomes" id="UP000011666">
    <property type="component" value="Unassembled WGS sequence"/>
</dbReference>
<dbReference type="Gene3D" id="1.20.120.450">
    <property type="entry name" value="dinb family like domain"/>
    <property type="match status" value="1"/>
</dbReference>
<dbReference type="eggNOG" id="ENOG5032RB5">
    <property type="taxonomic scope" value="Bacteria"/>
</dbReference>
<comment type="caution">
    <text evidence="3">The sequence shown here is derived from an EMBL/GenBank/DDBJ whole genome shotgun (WGS) entry which is preliminary data.</text>
</comment>
<dbReference type="Pfam" id="PF11716">
    <property type="entry name" value="MDMPI_N"/>
    <property type="match status" value="1"/>
</dbReference>
<dbReference type="RefSeq" id="WP_007622528.1">
    <property type="nucleotide sequence ID" value="NZ_BANX01000025.1"/>
</dbReference>
<name>M0QLL9_9ACTN</name>
<sequence length="272" mass="29496">MSGTIVPRAEIVDELSTQWAAIAEFTAALTDTQWAQPSILPGWSVADVVAHVIGTESMLEGREVTAGRDVAALDHVHNAIGEFNENWLDHFRTRPRDEVAAAYREIVETRSAALAAMSQEDFDAETVTPAGRDTYGRFMRIRVFDCWMHEIDIRDTIDSPPPVEPTTAARALDEIAASLPFVIGKRAGAPDGSRVLVDVTGVGGRRLHVAVDGRAAMVDDFGGVEPDVTLRLDIIDLARLIGGRATADPSRVEITGDRALGEQIVRVLAYTI</sequence>
<dbReference type="InterPro" id="IPR010872">
    <property type="entry name" value="MDMPI_C-term_domain"/>
</dbReference>
<dbReference type="SUPFAM" id="SSF55718">
    <property type="entry name" value="SCP-like"/>
    <property type="match status" value="1"/>
</dbReference>
<dbReference type="Pfam" id="PF07398">
    <property type="entry name" value="MDMPI_C"/>
    <property type="match status" value="1"/>
</dbReference>
<feature type="domain" description="MDMPI C-terminal" evidence="1">
    <location>
        <begin position="171"/>
        <end position="261"/>
    </location>
</feature>
<dbReference type="STRING" id="1223545.GS4_25_00180"/>